<evidence type="ECO:0000259" key="3">
    <source>
        <dbReference type="Pfam" id="PF12146"/>
    </source>
</evidence>
<evidence type="ECO:0000313" key="5">
    <source>
        <dbReference type="Proteomes" id="UP000291301"/>
    </source>
</evidence>
<sequence length="333" mass="36343">MTDHRPKSRRSRVKFVLYALLLIAAAVALAWLFGPREPVKVNGSFDPAVIGSDVDVYLEETEARVADLRSNAAKEIVWAYPESRAKTPLALVYLHGFSAAKGEIRPVPDLAAAELGANLFYTRLAGHGRDERAMANVTVADWVRDLREAVAIGERIGEKVILVATSTGGTLAALAATLPDMKDRIDGIVFVSPNFAIQSRAAPLLTMPFARSILPVVVGAERSFEARNEEHAANWTTRYPTVSLLPMAALVRHVRTLQFEAIDVSALFIFHPEDEVVDHAVTAEVAERWGGPSEIVRMETSDDPSNHVVAGDIMSPSNNSAVRDAIIEFVRDQ</sequence>
<dbReference type="Pfam" id="PF12146">
    <property type="entry name" value="Hydrolase_4"/>
    <property type="match status" value="1"/>
</dbReference>
<feature type="domain" description="Serine aminopeptidase S33" evidence="3">
    <location>
        <begin position="93"/>
        <end position="288"/>
    </location>
</feature>
<name>A0A4R0P9H5_9HYPH</name>
<organism evidence="4 5">
    <name type="scientific">Oricola cellulosilytica</name>
    <dbReference type="NCBI Taxonomy" id="1429082"/>
    <lineage>
        <taxon>Bacteria</taxon>
        <taxon>Pseudomonadati</taxon>
        <taxon>Pseudomonadota</taxon>
        <taxon>Alphaproteobacteria</taxon>
        <taxon>Hyphomicrobiales</taxon>
        <taxon>Ahrensiaceae</taxon>
        <taxon>Oricola</taxon>
    </lineage>
</organism>
<dbReference type="RefSeq" id="WP_131570403.1">
    <property type="nucleotide sequence ID" value="NZ_JAINFK010000005.1"/>
</dbReference>
<dbReference type="Gene3D" id="3.40.50.1820">
    <property type="entry name" value="alpha/beta hydrolase"/>
    <property type="match status" value="1"/>
</dbReference>
<gene>
    <name evidence="4" type="ORF">E0D97_14960</name>
</gene>
<dbReference type="GO" id="GO:0016787">
    <property type="term" value="F:hydrolase activity"/>
    <property type="evidence" value="ECO:0007669"/>
    <property type="project" value="UniProtKB-KW"/>
</dbReference>
<dbReference type="GO" id="GO:0016020">
    <property type="term" value="C:membrane"/>
    <property type="evidence" value="ECO:0007669"/>
    <property type="project" value="TreeGrafter"/>
</dbReference>
<dbReference type="PANTHER" id="PTHR43798:SF31">
    <property type="entry name" value="AB HYDROLASE SUPERFAMILY PROTEIN YCLE"/>
    <property type="match status" value="1"/>
</dbReference>
<evidence type="ECO:0000256" key="2">
    <source>
        <dbReference type="SAM" id="Phobius"/>
    </source>
</evidence>
<feature type="transmembrane region" description="Helical" evidence="2">
    <location>
        <begin position="15"/>
        <end position="34"/>
    </location>
</feature>
<dbReference type="PANTHER" id="PTHR43798">
    <property type="entry name" value="MONOACYLGLYCEROL LIPASE"/>
    <property type="match status" value="1"/>
</dbReference>
<comment type="caution">
    <text evidence="4">The sequence shown here is derived from an EMBL/GenBank/DDBJ whole genome shotgun (WGS) entry which is preliminary data.</text>
</comment>
<keyword evidence="2" id="KW-0472">Membrane</keyword>
<proteinExistence type="predicted"/>
<dbReference type="SUPFAM" id="SSF53474">
    <property type="entry name" value="alpha/beta-Hydrolases"/>
    <property type="match status" value="1"/>
</dbReference>
<protein>
    <submittedName>
        <fullName evidence="4">Alpha/beta fold hydrolase</fullName>
    </submittedName>
</protein>
<dbReference type="InterPro" id="IPR050266">
    <property type="entry name" value="AB_hydrolase_sf"/>
</dbReference>
<dbReference type="AlphaFoldDB" id="A0A4R0P9H5"/>
<keyword evidence="1 4" id="KW-0378">Hydrolase</keyword>
<dbReference type="InterPro" id="IPR029058">
    <property type="entry name" value="AB_hydrolase_fold"/>
</dbReference>
<keyword evidence="2" id="KW-0812">Transmembrane</keyword>
<reference evidence="4 5" key="1">
    <citation type="journal article" date="2015" name="Antonie Van Leeuwenhoek">
        <title>Oricola cellulosilytica gen. nov., sp. nov., a cellulose-degrading bacterium of the family Phyllobacteriaceae isolated from surface seashore water, and emended descriptions of Mesorhizobium loti and Phyllobacterium myrsinacearum.</title>
        <authorList>
            <person name="Hameed A."/>
            <person name="Shahina M."/>
            <person name="Lai W.A."/>
            <person name="Lin S.Y."/>
            <person name="Young L.S."/>
            <person name="Liu Y.C."/>
            <person name="Hsu Y.H."/>
            <person name="Young C.C."/>
        </authorList>
    </citation>
    <scope>NUCLEOTIDE SEQUENCE [LARGE SCALE GENOMIC DNA]</scope>
    <source>
        <strain evidence="4 5">KCTC 52183</strain>
    </source>
</reference>
<dbReference type="EMBL" id="SJST01000007">
    <property type="protein sequence ID" value="TCD12318.1"/>
    <property type="molecule type" value="Genomic_DNA"/>
</dbReference>
<keyword evidence="2" id="KW-1133">Transmembrane helix</keyword>
<evidence type="ECO:0000313" key="4">
    <source>
        <dbReference type="EMBL" id="TCD12318.1"/>
    </source>
</evidence>
<keyword evidence="5" id="KW-1185">Reference proteome</keyword>
<dbReference type="InterPro" id="IPR022742">
    <property type="entry name" value="Hydrolase_4"/>
</dbReference>
<dbReference type="OrthoDB" id="5416147at2"/>
<evidence type="ECO:0000256" key="1">
    <source>
        <dbReference type="ARBA" id="ARBA00022801"/>
    </source>
</evidence>
<dbReference type="Proteomes" id="UP000291301">
    <property type="component" value="Unassembled WGS sequence"/>
</dbReference>
<accession>A0A4R0P9H5</accession>